<dbReference type="GO" id="GO:0016075">
    <property type="term" value="P:rRNA catabolic process"/>
    <property type="evidence" value="ECO:0007669"/>
    <property type="project" value="TreeGrafter"/>
</dbReference>
<evidence type="ECO:0000313" key="1">
    <source>
        <dbReference type="EMBL" id="PTL36697.1"/>
    </source>
</evidence>
<proteinExistence type="predicted"/>
<comment type="caution">
    <text evidence="1">The sequence shown here is derived from an EMBL/GenBank/DDBJ whole genome shotgun (WGS) entry which is preliminary data.</text>
</comment>
<dbReference type="RefSeq" id="WP_107561450.1">
    <property type="nucleotide sequence ID" value="NZ_NVQC01000013.1"/>
</dbReference>
<protein>
    <submittedName>
        <fullName evidence="1">Growth inhibitor</fullName>
    </submittedName>
</protein>
<dbReference type="Proteomes" id="UP000241436">
    <property type="component" value="Unassembled WGS sequence"/>
</dbReference>
<dbReference type="OrthoDB" id="9813449at2"/>
<dbReference type="EMBL" id="NVQC01000013">
    <property type="protein sequence ID" value="PTL36697.1"/>
    <property type="molecule type" value="Genomic_DNA"/>
</dbReference>
<gene>
    <name evidence="1" type="ORF">CLG94_03215</name>
</gene>
<dbReference type="AlphaFoldDB" id="A0A2T4TZZ6"/>
<dbReference type="InterPro" id="IPR003477">
    <property type="entry name" value="PemK-like"/>
</dbReference>
<dbReference type="GO" id="GO:0006402">
    <property type="term" value="P:mRNA catabolic process"/>
    <property type="evidence" value="ECO:0007669"/>
    <property type="project" value="TreeGrafter"/>
</dbReference>
<dbReference type="GO" id="GO:0004521">
    <property type="term" value="F:RNA endonuclease activity"/>
    <property type="evidence" value="ECO:0007669"/>
    <property type="project" value="TreeGrafter"/>
</dbReference>
<organism evidence="1 2">
    <name type="scientific">Candidatus Methylomirabilis limnetica</name>
    <dbReference type="NCBI Taxonomy" id="2033718"/>
    <lineage>
        <taxon>Bacteria</taxon>
        <taxon>Candidatus Methylomirabilota</taxon>
        <taxon>Candidatus Methylomirabilia</taxon>
        <taxon>Candidatus Methylomirabilales</taxon>
        <taxon>Candidatus Methylomirabilaceae</taxon>
        <taxon>Candidatus Methylomirabilis</taxon>
    </lineage>
</organism>
<dbReference type="Gene3D" id="2.30.30.110">
    <property type="match status" value="1"/>
</dbReference>
<dbReference type="PANTHER" id="PTHR33988:SF2">
    <property type="entry name" value="ENDORIBONUCLEASE MAZF"/>
    <property type="match status" value="1"/>
</dbReference>
<dbReference type="GO" id="GO:0003677">
    <property type="term" value="F:DNA binding"/>
    <property type="evidence" value="ECO:0007669"/>
    <property type="project" value="InterPro"/>
</dbReference>
<accession>A0A2T4TZZ6</accession>
<sequence length="115" mass="12929">MPSTISFKFGDIVLVPFPFTDQTASKRRPAVVVSSEAYHRERPDLILLAVTSQIRPSTTVGEVIIQHWQQAGLLKPSTIKPIFTTVEKELILRKLGQLIEEDRQALRRALPIILG</sequence>
<keyword evidence="2" id="KW-1185">Reference proteome</keyword>
<dbReference type="SUPFAM" id="SSF50118">
    <property type="entry name" value="Cell growth inhibitor/plasmid maintenance toxic component"/>
    <property type="match status" value="1"/>
</dbReference>
<dbReference type="InterPro" id="IPR011067">
    <property type="entry name" value="Plasmid_toxin/cell-grow_inhib"/>
</dbReference>
<name>A0A2T4TZZ6_9BACT</name>
<reference evidence="1 2" key="1">
    <citation type="submission" date="2017-09" db="EMBL/GenBank/DDBJ databases">
        <title>Bloom of a denitrifying methanotroph, Candidatus Methylomirabilis limnetica, in a deep stratified lake.</title>
        <authorList>
            <person name="Graf J.S."/>
            <person name="Marchant H.K."/>
            <person name="Tienken D."/>
            <person name="Hach P.F."/>
            <person name="Brand A."/>
            <person name="Schubert C.J."/>
            <person name="Kuypers M.M."/>
            <person name="Milucka J."/>
        </authorList>
    </citation>
    <scope>NUCLEOTIDE SEQUENCE [LARGE SCALE GENOMIC DNA]</scope>
    <source>
        <strain evidence="1 2">Zug</strain>
    </source>
</reference>
<dbReference type="PANTHER" id="PTHR33988">
    <property type="entry name" value="ENDORIBONUCLEASE MAZF-RELATED"/>
    <property type="match status" value="1"/>
</dbReference>
<dbReference type="Pfam" id="PF02452">
    <property type="entry name" value="PemK_toxin"/>
    <property type="match status" value="1"/>
</dbReference>
<reference evidence="2" key="2">
    <citation type="journal article" date="2018" name="Environ. Microbiol.">
        <title>Bloom of a denitrifying methanotroph, 'Candidatus Methylomirabilis limnetica', in a deep stratified lake.</title>
        <authorList>
            <person name="Graf J.S."/>
            <person name="Mayr M.J."/>
            <person name="Marchant H.K."/>
            <person name="Tienken D."/>
            <person name="Hach P.F."/>
            <person name="Brand A."/>
            <person name="Schubert C.J."/>
            <person name="Kuypers M.M."/>
            <person name="Milucka J."/>
        </authorList>
    </citation>
    <scope>NUCLEOTIDE SEQUENCE [LARGE SCALE GENOMIC DNA]</scope>
    <source>
        <strain evidence="2">Zug</strain>
    </source>
</reference>
<evidence type="ECO:0000313" key="2">
    <source>
        <dbReference type="Proteomes" id="UP000241436"/>
    </source>
</evidence>